<keyword evidence="2" id="KW-1185">Reference proteome</keyword>
<name>A0A0C9W7C9_9AGAM</name>
<sequence length="173" mass="18157">MSTGSPGTTEQPAVGELVVITSTVEAQAVGETAIAFGLCEGPTISIGTPRGKVEDDEFAIGALTGATDELGATLRCCGWRKWVEDPFLAARFSRSLICNGLSASRQPFEVVEQPRGLGADGSEPGAWGVGFIVIERERSTRGGDSTANFVDEGLNMTGRAIECISKTSGVWWS</sequence>
<dbReference type="EMBL" id="KN839912">
    <property type="protein sequence ID" value="KIJ58751.1"/>
    <property type="molecule type" value="Genomic_DNA"/>
</dbReference>
<evidence type="ECO:0000313" key="2">
    <source>
        <dbReference type="Proteomes" id="UP000053820"/>
    </source>
</evidence>
<organism evidence="1 2">
    <name type="scientific">Hydnomerulius pinastri MD-312</name>
    <dbReference type="NCBI Taxonomy" id="994086"/>
    <lineage>
        <taxon>Eukaryota</taxon>
        <taxon>Fungi</taxon>
        <taxon>Dikarya</taxon>
        <taxon>Basidiomycota</taxon>
        <taxon>Agaricomycotina</taxon>
        <taxon>Agaricomycetes</taxon>
        <taxon>Agaricomycetidae</taxon>
        <taxon>Boletales</taxon>
        <taxon>Boletales incertae sedis</taxon>
        <taxon>Leucogyrophana</taxon>
    </lineage>
</organism>
<dbReference type="AlphaFoldDB" id="A0A0C9W7C9"/>
<protein>
    <submittedName>
        <fullName evidence="1">Unplaced genomic scaffold scaffold_78, whole genome shotgun sequence</fullName>
    </submittedName>
</protein>
<reference evidence="1 2" key="1">
    <citation type="submission" date="2014-04" db="EMBL/GenBank/DDBJ databases">
        <title>Evolutionary Origins and Diversification of the Mycorrhizal Mutualists.</title>
        <authorList>
            <consortium name="DOE Joint Genome Institute"/>
            <consortium name="Mycorrhizal Genomics Consortium"/>
            <person name="Kohler A."/>
            <person name="Kuo A."/>
            <person name="Nagy L.G."/>
            <person name="Floudas D."/>
            <person name="Copeland A."/>
            <person name="Barry K.W."/>
            <person name="Cichocki N."/>
            <person name="Veneault-Fourrey C."/>
            <person name="LaButti K."/>
            <person name="Lindquist E.A."/>
            <person name="Lipzen A."/>
            <person name="Lundell T."/>
            <person name="Morin E."/>
            <person name="Murat C."/>
            <person name="Riley R."/>
            <person name="Ohm R."/>
            <person name="Sun H."/>
            <person name="Tunlid A."/>
            <person name="Henrissat B."/>
            <person name="Grigoriev I.V."/>
            <person name="Hibbett D.S."/>
            <person name="Martin F."/>
        </authorList>
    </citation>
    <scope>NUCLEOTIDE SEQUENCE [LARGE SCALE GENOMIC DNA]</scope>
    <source>
        <strain evidence="1 2">MD-312</strain>
    </source>
</reference>
<dbReference type="HOGENOM" id="CLU_1547794_0_0_1"/>
<accession>A0A0C9W7C9</accession>
<gene>
    <name evidence="1" type="ORF">HYDPIDRAFT_171149</name>
</gene>
<proteinExistence type="predicted"/>
<evidence type="ECO:0000313" key="1">
    <source>
        <dbReference type="EMBL" id="KIJ58751.1"/>
    </source>
</evidence>
<dbReference type="Proteomes" id="UP000053820">
    <property type="component" value="Unassembled WGS sequence"/>
</dbReference>